<keyword evidence="3" id="KW-1185">Reference proteome</keyword>
<dbReference type="Proteomes" id="UP000000593">
    <property type="component" value="Chromosome 1"/>
</dbReference>
<name>Q6LRB3_PHOPR</name>
<reference evidence="3" key="1">
    <citation type="journal article" date="2005" name="Science">
        <title>Life at depth: Photobacterium profundum genome sequence and expression analysis.</title>
        <authorList>
            <person name="Vezzi A."/>
            <person name="Campanaro S."/>
            <person name="D'Angelo M."/>
            <person name="Simonato F."/>
            <person name="Vitulo N."/>
            <person name="Lauro F.M."/>
            <person name="Cestaro A."/>
            <person name="Malacrida G."/>
            <person name="Simionati B."/>
            <person name="Cannata N."/>
            <person name="Romualdi C."/>
            <person name="Bartlett D.H."/>
            <person name="Valle G."/>
        </authorList>
    </citation>
    <scope>NUCLEOTIDE SEQUENCE [LARGE SCALE GENOMIC DNA]</scope>
    <source>
        <strain evidence="3">ATCC BAA-1253 / SS9</strain>
    </source>
</reference>
<dbReference type="HOGENOM" id="CLU_2495183_0_0_6"/>
<dbReference type="STRING" id="298386.PBPRA1756"/>
<dbReference type="EMBL" id="CR378668">
    <property type="protein sequence ID" value="CAG20163.1"/>
    <property type="molecule type" value="Genomic_DNA"/>
</dbReference>
<keyword evidence="1" id="KW-0812">Transmembrane</keyword>
<dbReference type="KEGG" id="ppr:PBPRA1756"/>
<evidence type="ECO:0000313" key="3">
    <source>
        <dbReference type="Proteomes" id="UP000000593"/>
    </source>
</evidence>
<keyword evidence="1" id="KW-0472">Membrane</keyword>
<protein>
    <submittedName>
        <fullName evidence="2">Uncharacterized protein</fullName>
    </submittedName>
</protein>
<evidence type="ECO:0000256" key="1">
    <source>
        <dbReference type="SAM" id="Phobius"/>
    </source>
</evidence>
<sequence>MKHLKQSLFPQCACVYWRYWILLFSVCILMRILMLITVQNQFEICGRITPVFIDIPKLPHDARLNLRFEVVWIYFIIFKLKSQEFL</sequence>
<gene>
    <name evidence="2" type="ordered locus">PBPRA1756</name>
</gene>
<dbReference type="AlphaFoldDB" id="Q6LRB3"/>
<feature type="transmembrane region" description="Helical" evidence="1">
    <location>
        <begin position="20"/>
        <end position="38"/>
    </location>
</feature>
<keyword evidence="1" id="KW-1133">Transmembrane helix</keyword>
<accession>Q6LRB3</accession>
<proteinExistence type="predicted"/>
<evidence type="ECO:0000313" key="2">
    <source>
        <dbReference type="EMBL" id="CAG20163.1"/>
    </source>
</evidence>
<organism evidence="2 3">
    <name type="scientific">Photobacterium profundum (strain SS9)</name>
    <dbReference type="NCBI Taxonomy" id="298386"/>
    <lineage>
        <taxon>Bacteria</taxon>
        <taxon>Pseudomonadati</taxon>
        <taxon>Pseudomonadota</taxon>
        <taxon>Gammaproteobacteria</taxon>
        <taxon>Vibrionales</taxon>
        <taxon>Vibrionaceae</taxon>
        <taxon>Photobacterium</taxon>
    </lineage>
</organism>